<evidence type="ECO:0000313" key="1">
    <source>
        <dbReference type="EMBL" id="TFE39987.1"/>
    </source>
</evidence>
<gene>
    <name evidence="1" type="ORF">E2553_24660</name>
</gene>
<comment type="caution">
    <text evidence="1">The sequence shown here is derived from an EMBL/GenBank/DDBJ whole genome shotgun (WGS) entry which is preliminary data.</text>
</comment>
<dbReference type="RefSeq" id="WP_134461355.1">
    <property type="nucleotide sequence ID" value="NZ_JBHMFL010000169.1"/>
</dbReference>
<name>A0A4Y8MR65_9BURK</name>
<protein>
    <submittedName>
        <fullName evidence="1">Uncharacterized protein</fullName>
    </submittedName>
</protein>
<organism evidence="1 2">
    <name type="scientific">Paraburkholderia dipogonis</name>
    <dbReference type="NCBI Taxonomy" id="1211383"/>
    <lineage>
        <taxon>Bacteria</taxon>
        <taxon>Pseudomonadati</taxon>
        <taxon>Pseudomonadota</taxon>
        <taxon>Betaproteobacteria</taxon>
        <taxon>Burkholderiales</taxon>
        <taxon>Burkholderiaceae</taxon>
        <taxon>Paraburkholderia</taxon>
    </lineage>
</organism>
<evidence type="ECO:0000313" key="2">
    <source>
        <dbReference type="Proteomes" id="UP000297385"/>
    </source>
</evidence>
<accession>A0A4Y8MR65</accession>
<dbReference type="EMBL" id="SNVI01000002">
    <property type="protein sequence ID" value="TFE39987.1"/>
    <property type="molecule type" value="Genomic_DNA"/>
</dbReference>
<proteinExistence type="predicted"/>
<dbReference type="AlphaFoldDB" id="A0A4Y8MR65"/>
<reference evidence="1 2" key="1">
    <citation type="submission" date="2019-03" db="EMBL/GenBank/DDBJ databases">
        <title>Complete Genome Sequence of Paraburkholderia dipogonis ICMP 19430T, a Nitrogen-fixing Symbiont of the South African Invasive Legume Dipogon lignosus in New Zealand.</title>
        <authorList>
            <person name="De Meyer S.E."/>
        </authorList>
    </citation>
    <scope>NUCLEOTIDE SEQUENCE [LARGE SCALE GENOMIC DNA]</scope>
    <source>
        <strain evidence="1 2">ICMP 19430</strain>
    </source>
</reference>
<dbReference type="Proteomes" id="UP000297385">
    <property type="component" value="Unassembled WGS sequence"/>
</dbReference>
<sequence>MKKKAVLASSGIALAIVGLTCCFNYFTVSRPLQQLIEADSRNHGVKASAHFQYYVLPSSLVFDLEGVGPGNSMADVTRVLLQYSAVMKEHTYSDVTLAYAGTSKFMLDGTYFHELGAEFGTQNPVYTIRTLPENLKKLDGSAAFGRWEGGWLGVMSKQMDDFSEFHKQWYIADMSKPSS</sequence>
<dbReference type="GeneID" id="97303067"/>